<feature type="compositionally biased region" description="Polar residues" evidence="1">
    <location>
        <begin position="50"/>
        <end position="66"/>
    </location>
</feature>
<proteinExistence type="predicted"/>
<dbReference type="AlphaFoldDB" id="A0A9P6KFE4"/>
<reference evidence="2" key="1">
    <citation type="journal article" date="2020" name="Fungal Divers.">
        <title>Resolving the Mortierellaceae phylogeny through synthesis of multi-gene phylogenetics and phylogenomics.</title>
        <authorList>
            <person name="Vandepol N."/>
            <person name="Liber J."/>
            <person name="Desiro A."/>
            <person name="Na H."/>
            <person name="Kennedy M."/>
            <person name="Barry K."/>
            <person name="Grigoriev I.V."/>
            <person name="Miller A.N."/>
            <person name="O'Donnell K."/>
            <person name="Stajich J.E."/>
            <person name="Bonito G."/>
        </authorList>
    </citation>
    <scope>NUCLEOTIDE SEQUENCE</scope>
    <source>
        <strain evidence="2">KOD1015</strain>
    </source>
</reference>
<evidence type="ECO:0000313" key="3">
    <source>
        <dbReference type="Proteomes" id="UP000780801"/>
    </source>
</evidence>
<feature type="region of interest" description="Disordered" evidence="1">
    <location>
        <begin position="38"/>
        <end position="66"/>
    </location>
</feature>
<evidence type="ECO:0000256" key="1">
    <source>
        <dbReference type="SAM" id="MobiDB-lite"/>
    </source>
</evidence>
<accession>A0A9P6KFE4</accession>
<keyword evidence="3" id="KW-1185">Reference proteome</keyword>
<name>A0A9P6KFE4_9FUNG</name>
<feature type="non-terminal residue" evidence="2">
    <location>
        <position position="1"/>
    </location>
</feature>
<protein>
    <submittedName>
        <fullName evidence="2">Uncharacterized protein</fullName>
    </submittedName>
</protein>
<comment type="caution">
    <text evidence="2">The sequence shown here is derived from an EMBL/GenBank/DDBJ whole genome shotgun (WGS) entry which is preliminary data.</text>
</comment>
<gene>
    <name evidence="2" type="ORF">BGW38_010636</name>
</gene>
<evidence type="ECO:0000313" key="2">
    <source>
        <dbReference type="EMBL" id="KAF9582881.1"/>
    </source>
</evidence>
<sequence length="98" mass="10132">NPFQLLSGSACATVTTTTTTAATELLLSNNGLTHLGHANDGTNVGAHADSATSHATQPSLDPSGTALTSTPTFSFADYLVPGLHVKVWDDWQGADDFM</sequence>
<organism evidence="2 3">
    <name type="scientific">Lunasporangiospora selenospora</name>
    <dbReference type="NCBI Taxonomy" id="979761"/>
    <lineage>
        <taxon>Eukaryota</taxon>
        <taxon>Fungi</taxon>
        <taxon>Fungi incertae sedis</taxon>
        <taxon>Mucoromycota</taxon>
        <taxon>Mortierellomycotina</taxon>
        <taxon>Mortierellomycetes</taxon>
        <taxon>Mortierellales</taxon>
        <taxon>Mortierellaceae</taxon>
        <taxon>Lunasporangiospora</taxon>
    </lineage>
</organism>
<dbReference type="Proteomes" id="UP000780801">
    <property type="component" value="Unassembled WGS sequence"/>
</dbReference>
<dbReference type="EMBL" id="JAABOA010000891">
    <property type="protein sequence ID" value="KAF9582881.1"/>
    <property type="molecule type" value="Genomic_DNA"/>
</dbReference>